<gene>
    <name evidence="2" type="ORF">B0H16DRAFT_1460911</name>
</gene>
<name>A0AAD7IW69_9AGAR</name>
<dbReference type="EMBL" id="JARKIB010000067">
    <property type="protein sequence ID" value="KAJ7749881.1"/>
    <property type="molecule type" value="Genomic_DNA"/>
</dbReference>
<feature type="region of interest" description="Disordered" evidence="1">
    <location>
        <begin position="35"/>
        <end position="184"/>
    </location>
</feature>
<organism evidence="2 3">
    <name type="scientific">Mycena metata</name>
    <dbReference type="NCBI Taxonomy" id="1033252"/>
    <lineage>
        <taxon>Eukaryota</taxon>
        <taxon>Fungi</taxon>
        <taxon>Dikarya</taxon>
        <taxon>Basidiomycota</taxon>
        <taxon>Agaricomycotina</taxon>
        <taxon>Agaricomycetes</taxon>
        <taxon>Agaricomycetidae</taxon>
        <taxon>Agaricales</taxon>
        <taxon>Marasmiineae</taxon>
        <taxon>Mycenaceae</taxon>
        <taxon>Mycena</taxon>
    </lineage>
</organism>
<dbReference type="AlphaFoldDB" id="A0AAD7IW69"/>
<protein>
    <submittedName>
        <fullName evidence="2">Uncharacterized protein</fullName>
    </submittedName>
</protein>
<comment type="caution">
    <text evidence="2">The sequence shown here is derived from an EMBL/GenBank/DDBJ whole genome shotgun (WGS) entry which is preliminary data.</text>
</comment>
<feature type="compositionally biased region" description="Pro residues" evidence="1">
    <location>
        <begin position="142"/>
        <end position="156"/>
    </location>
</feature>
<reference evidence="2" key="1">
    <citation type="submission" date="2023-03" db="EMBL/GenBank/DDBJ databases">
        <title>Massive genome expansion in bonnet fungi (Mycena s.s.) driven by repeated elements and novel gene families across ecological guilds.</title>
        <authorList>
            <consortium name="Lawrence Berkeley National Laboratory"/>
            <person name="Harder C.B."/>
            <person name="Miyauchi S."/>
            <person name="Viragh M."/>
            <person name="Kuo A."/>
            <person name="Thoen E."/>
            <person name="Andreopoulos B."/>
            <person name="Lu D."/>
            <person name="Skrede I."/>
            <person name="Drula E."/>
            <person name="Henrissat B."/>
            <person name="Morin E."/>
            <person name="Kohler A."/>
            <person name="Barry K."/>
            <person name="LaButti K."/>
            <person name="Morin E."/>
            <person name="Salamov A."/>
            <person name="Lipzen A."/>
            <person name="Mereny Z."/>
            <person name="Hegedus B."/>
            <person name="Baldrian P."/>
            <person name="Stursova M."/>
            <person name="Weitz H."/>
            <person name="Taylor A."/>
            <person name="Grigoriev I.V."/>
            <person name="Nagy L.G."/>
            <person name="Martin F."/>
            <person name="Kauserud H."/>
        </authorList>
    </citation>
    <scope>NUCLEOTIDE SEQUENCE</scope>
    <source>
        <strain evidence="2">CBHHK182m</strain>
    </source>
</reference>
<accession>A0AAD7IW69</accession>
<keyword evidence="3" id="KW-1185">Reference proteome</keyword>
<feature type="compositionally biased region" description="Acidic residues" evidence="1">
    <location>
        <begin position="164"/>
        <end position="182"/>
    </location>
</feature>
<evidence type="ECO:0000313" key="3">
    <source>
        <dbReference type="Proteomes" id="UP001215598"/>
    </source>
</evidence>
<feature type="compositionally biased region" description="Basic residues" evidence="1">
    <location>
        <begin position="49"/>
        <end position="58"/>
    </location>
</feature>
<evidence type="ECO:0000256" key="1">
    <source>
        <dbReference type="SAM" id="MobiDB-lite"/>
    </source>
</evidence>
<proteinExistence type="predicted"/>
<evidence type="ECO:0000313" key="2">
    <source>
        <dbReference type="EMBL" id="KAJ7749881.1"/>
    </source>
</evidence>
<dbReference type="Proteomes" id="UP001215598">
    <property type="component" value="Unassembled WGS sequence"/>
</dbReference>
<sequence length="232" mass="26375">MPTTTQSKRKRSTDAEVLARRAQAAWEYRQRRREALKNAPSDVQEQARRKASQYRRKYIERAQAQSETAAKKETKPPPQKKHAAAPEQHQTLAPLKPPFVPAPAVKLRRAPSPFRASPGKLVDLNLAKPRTPRGSTDRTATPPTPTPASRKPPPRSPRSLTAIDADEDNSPEEDSEKSDDEPLYTGYRMTSIQRWWEYLDADGPLLNVTGHPDYVPQRGQQPYMKGGRRYWF</sequence>